<keyword evidence="5 6" id="KW-0472">Membrane</keyword>
<keyword evidence="4 6" id="KW-1133">Transmembrane helix</keyword>
<keyword evidence="8" id="KW-1185">Reference proteome</keyword>
<comment type="caution">
    <text evidence="7">The sequence shown here is derived from an EMBL/GenBank/DDBJ whole genome shotgun (WGS) entry which is preliminary data.</text>
</comment>
<dbReference type="AlphaFoldDB" id="A0A9W7DHM6"/>
<comment type="similarity">
    <text evidence="2">Belongs to the purine-cytosine permease (2.A.39) family.</text>
</comment>
<feature type="transmembrane region" description="Helical" evidence="6">
    <location>
        <begin position="44"/>
        <end position="63"/>
    </location>
</feature>
<reference evidence="7" key="1">
    <citation type="submission" date="2023-04" db="EMBL/GenBank/DDBJ databases">
        <title>Ambrosiozyma monospora NBRC 1965.</title>
        <authorList>
            <person name="Ichikawa N."/>
            <person name="Sato H."/>
            <person name="Tonouchi N."/>
        </authorList>
    </citation>
    <scope>NUCLEOTIDE SEQUENCE</scope>
    <source>
        <strain evidence="7">NBRC 1965</strain>
    </source>
</reference>
<protein>
    <submittedName>
        <fullName evidence="7">Unnamed protein product</fullName>
    </submittedName>
</protein>
<dbReference type="GO" id="GO:0015205">
    <property type="term" value="F:nucleobase transmembrane transporter activity"/>
    <property type="evidence" value="ECO:0007669"/>
    <property type="project" value="TreeGrafter"/>
</dbReference>
<organism evidence="7 8">
    <name type="scientific">Ambrosiozyma monospora</name>
    <name type="common">Yeast</name>
    <name type="synonym">Endomycopsis monosporus</name>
    <dbReference type="NCBI Taxonomy" id="43982"/>
    <lineage>
        <taxon>Eukaryota</taxon>
        <taxon>Fungi</taxon>
        <taxon>Dikarya</taxon>
        <taxon>Ascomycota</taxon>
        <taxon>Saccharomycotina</taxon>
        <taxon>Pichiomycetes</taxon>
        <taxon>Pichiales</taxon>
        <taxon>Pichiaceae</taxon>
        <taxon>Ambrosiozyma</taxon>
    </lineage>
</organism>
<keyword evidence="3 6" id="KW-0812">Transmembrane</keyword>
<sequence>MTSLIPAYINIRRGGYICALVGFLICVDYDFLSSSSKFTTYLSAYSVFLSAIAGVVFCDYFILRKGYIILRELYVANNTSSYFYAKGFNPRAYTAYICGILPNIVGFVGATGTHHVPNGATKLYFFSFFTGYISSACVLLILSLIFPVRGLMQENLLAIDNWYEEWQDVEDFDALVHRHVPVAHSEAGSV</sequence>
<evidence type="ECO:0000256" key="4">
    <source>
        <dbReference type="ARBA" id="ARBA00022989"/>
    </source>
</evidence>
<gene>
    <name evidence="7" type="ORF">Amon01_000631000</name>
</gene>
<accession>A0A9W7DHM6</accession>
<evidence type="ECO:0000313" key="7">
    <source>
        <dbReference type="EMBL" id="GMG40581.1"/>
    </source>
</evidence>
<dbReference type="PANTHER" id="PTHR30618:SF2">
    <property type="entry name" value="ALLANTOIN PERMEASE-RELATED"/>
    <property type="match status" value="1"/>
</dbReference>
<dbReference type="OrthoDB" id="2018619at2759"/>
<evidence type="ECO:0000256" key="5">
    <source>
        <dbReference type="ARBA" id="ARBA00023136"/>
    </source>
</evidence>
<feature type="transmembrane region" description="Helical" evidence="6">
    <location>
        <begin position="14"/>
        <end position="32"/>
    </location>
</feature>
<dbReference type="EMBL" id="BSXU01003934">
    <property type="protein sequence ID" value="GMG40581.1"/>
    <property type="molecule type" value="Genomic_DNA"/>
</dbReference>
<dbReference type="PANTHER" id="PTHR30618">
    <property type="entry name" value="NCS1 FAMILY PURINE/PYRIMIDINE TRANSPORTER"/>
    <property type="match status" value="1"/>
</dbReference>
<evidence type="ECO:0000313" key="8">
    <source>
        <dbReference type="Proteomes" id="UP001165063"/>
    </source>
</evidence>
<name>A0A9W7DHM6_AMBMO</name>
<dbReference type="InterPro" id="IPR045225">
    <property type="entry name" value="Uracil/uridine/allantoin_perm"/>
</dbReference>
<dbReference type="Proteomes" id="UP001165063">
    <property type="component" value="Unassembled WGS sequence"/>
</dbReference>
<dbReference type="InterPro" id="IPR001248">
    <property type="entry name" value="Pur-cyt_permease"/>
</dbReference>
<evidence type="ECO:0000256" key="6">
    <source>
        <dbReference type="SAM" id="Phobius"/>
    </source>
</evidence>
<comment type="subcellular location">
    <subcellularLocation>
        <location evidence="1">Membrane</location>
        <topology evidence="1">Multi-pass membrane protein</topology>
    </subcellularLocation>
</comment>
<dbReference type="GO" id="GO:0005886">
    <property type="term" value="C:plasma membrane"/>
    <property type="evidence" value="ECO:0007669"/>
    <property type="project" value="TreeGrafter"/>
</dbReference>
<evidence type="ECO:0000256" key="3">
    <source>
        <dbReference type="ARBA" id="ARBA00022692"/>
    </source>
</evidence>
<proteinExistence type="inferred from homology"/>
<evidence type="ECO:0000256" key="1">
    <source>
        <dbReference type="ARBA" id="ARBA00004141"/>
    </source>
</evidence>
<dbReference type="Gene3D" id="1.10.4160.10">
    <property type="entry name" value="Hydantoin permease"/>
    <property type="match status" value="1"/>
</dbReference>
<feature type="transmembrane region" description="Helical" evidence="6">
    <location>
        <begin position="93"/>
        <end position="111"/>
    </location>
</feature>
<feature type="transmembrane region" description="Helical" evidence="6">
    <location>
        <begin position="123"/>
        <end position="146"/>
    </location>
</feature>
<dbReference type="Pfam" id="PF02133">
    <property type="entry name" value="Transp_cyt_pur"/>
    <property type="match status" value="1"/>
</dbReference>
<evidence type="ECO:0000256" key="2">
    <source>
        <dbReference type="ARBA" id="ARBA00008974"/>
    </source>
</evidence>